<dbReference type="Proteomes" id="UP000027195">
    <property type="component" value="Unassembled WGS sequence"/>
</dbReference>
<feature type="region of interest" description="Disordered" evidence="1">
    <location>
        <begin position="61"/>
        <end position="164"/>
    </location>
</feature>
<feature type="region of interest" description="Disordered" evidence="1">
    <location>
        <begin position="1"/>
        <end position="32"/>
    </location>
</feature>
<dbReference type="InParanoid" id="A0A067MB45"/>
<feature type="compositionally biased region" description="Pro residues" evidence="1">
    <location>
        <begin position="104"/>
        <end position="113"/>
    </location>
</feature>
<feature type="compositionally biased region" description="Basic and acidic residues" evidence="1">
    <location>
        <begin position="20"/>
        <end position="32"/>
    </location>
</feature>
<keyword evidence="3" id="KW-1185">Reference proteome</keyword>
<evidence type="ECO:0000256" key="1">
    <source>
        <dbReference type="SAM" id="MobiDB-lite"/>
    </source>
</evidence>
<gene>
    <name evidence="2" type="ORF">BOTBODRAFT_34245</name>
</gene>
<protein>
    <submittedName>
        <fullName evidence="2">Uncharacterized protein</fullName>
    </submittedName>
</protein>
<feature type="compositionally biased region" description="Low complexity" evidence="1">
    <location>
        <begin position="125"/>
        <end position="161"/>
    </location>
</feature>
<dbReference type="HOGENOM" id="CLU_715689_0_0_1"/>
<feature type="compositionally biased region" description="Low complexity" evidence="1">
    <location>
        <begin position="67"/>
        <end position="91"/>
    </location>
</feature>
<proteinExistence type="predicted"/>
<sequence>MALKRSASNPLLHARGAKRVSREGSPHFHQDYDQPTLWNRWVALAVDTARAALNTVTKIEPNGSLLPTTSSSNRPPHPSSAPSSSIGRSTPLPNGTQKSDEFRPPLPRQPAPRPLDTSLSPNGQPISSLTTPTTPEPFSFSSASSETGPLSVSSSVASSSAQPTLKPTVTITDMWSPRELALEHAQKRHGAERLRGGIAKKGGYKKKSHIHARLHKAQVEENMKQELYALQRAGGYTSDYATFQGYLGYREQLEELQKKDAILPISATPRTPSSSSVRVSSPSTSQSEKQITDDLAQISLKPSSSFLERALKKARDSIDSPRPPKPQAPVWDRLRLDDLEKDAAIDRRIRPPPKRKVRTRTSCRPLLHWSIWIWVLHLRRMSSIDD</sequence>
<reference evidence="3" key="1">
    <citation type="journal article" date="2014" name="Proc. Natl. Acad. Sci. U.S.A.">
        <title>Extensive sampling of basidiomycete genomes demonstrates inadequacy of the white-rot/brown-rot paradigm for wood decay fungi.</title>
        <authorList>
            <person name="Riley R."/>
            <person name="Salamov A.A."/>
            <person name="Brown D.W."/>
            <person name="Nagy L.G."/>
            <person name="Floudas D."/>
            <person name="Held B.W."/>
            <person name="Levasseur A."/>
            <person name="Lombard V."/>
            <person name="Morin E."/>
            <person name="Otillar R."/>
            <person name="Lindquist E.A."/>
            <person name="Sun H."/>
            <person name="LaButti K.M."/>
            <person name="Schmutz J."/>
            <person name="Jabbour D."/>
            <person name="Luo H."/>
            <person name="Baker S.E."/>
            <person name="Pisabarro A.G."/>
            <person name="Walton J.D."/>
            <person name="Blanchette R.A."/>
            <person name="Henrissat B."/>
            <person name="Martin F."/>
            <person name="Cullen D."/>
            <person name="Hibbett D.S."/>
            <person name="Grigoriev I.V."/>
        </authorList>
    </citation>
    <scope>NUCLEOTIDE SEQUENCE [LARGE SCALE GENOMIC DNA]</scope>
    <source>
        <strain evidence="3">FD-172 SS1</strain>
    </source>
</reference>
<name>A0A067MB45_BOTB1</name>
<evidence type="ECO:0000313" key="3">
    <source>
        <dbReference type="Proteomes" id="UP000027195"/>
    </source>
</evidence>
<dbReference type="EMBL" id="KL198048">
    <property type="protein sequence ID" value="KDQ12789.1"/>
    <property type="molecule type" value="Genomic_DNA"/>
</dbReference>
<feature type="region of interest" description="Disordered" evidence="1">
    <location>
        <begin position="265"/>
        <end position="294"/>
    </location>
</feature>
<accession>A0A067MB45</accession>
<organism evidence="2 3">
    <name type="scientific">Botryobasidium botryosum (strain FD-172 SS1)</name>
    <dbReference type="NCBI Taxonomy" id="930990"/>
    <lineage>
        <taxon>Eukaryota</taxon>
        <taxon>Fungi</taxon>
        <taxon>Dikarya</taxon>
        <taxon>Basidiomycota</taxon>
        <taxon>Agaricomycotina</taxon>
        <taxon>Agaricomycetes</taxon>
        <taxon>Cantharellales</taxon>
        <taxon>Botryobasidiaceae</taxon>
        <taxon>Botryobasidium</taxon>
    </lineage>
</organism>
<dbReference type="AlphaFoldDB" id="A0A067MB45"/>
<evidence type="ECO:0000313" key="2">
    <source>
        <dbReference type="EMBL" id="KDQ12789.1"/>
    </source>
</evidence>
<feature type="compositionally biased region" description="Low complexity" evidence="1">
    <location>
        <begin position="268"/>
        <end position="285"/>
    </location>
</feature>